<evidence type="ECO:0000313" key="2">
    <source>
        <dbReference type="Proteomes" id="UP000288805"/>
    </source>
</evidence>
<sequence length="112" mass="12258">MDGEKPLRMIMKDGRLIEFLENVMRNDSSSLIAISLISHNSSSSVEGALDSQKEAHSGWSSEKFAAFRNKGYVISFGQKLKGVDRFPEWGALEAMGATEGAVVFSDNSLRDA</sequence>
<proteinExistence type="predicted"/>
<name>A0A438FQQ7_VITVI</name>
<gene>
    <name evidence="1" type="ORF">CK203_058517</name>
</gene>
<evidence type="ECO:0000313" key="1">
    <source>
        <dbReference type="EMBL" id="RVW62288.1"/>
    </source>
</evidence>
<dbReference type="EMBL" id="QGNW01000779">
    <property type="protein sequence ID" value="RVW62288.1"/>
    <property type="molecule type" value="Genomic_DNA"/>
</dbReference>
<organism evidence="1 2">
    <name type="scientific">Vitis vinifera</name>
    <name type="common">Grape</name>
    <dbReference type="NCBI Taxonomy" id="29760"/>
    <lineage>
        <taxon>Eukaryota</taxon>
        <taxon>Viridiplantae</taxon>
        <taxon>Streptophyta</taxon>
        <taxon>Embryophyta</taxon>
        <taxon>Tracheophyta</taxon>
        <taxon>Spermatophyta</taxon>
        <taxon>Magnoliopsida</taxon>
        <taxon>eudicotyledons</taxon>
        <taxon>Gunneridae</taxon>
        <taxon>Pentapetalae</taxon>
        <taxon>rosids</taxon>
        <taxon>Vitales</taxon>
        <taxon>Vitaceae</taxon>
        <taxon>Viteae</taxon>
        <taxon>Vitis</taxon>
    </lineage>
</organism>
<comment type="caution">
    <text evidence="1">The sequence shown here is derived from an EMBL/GenBank/DDBJ whole genome shotgun (WGS) entry which is preliminary data.</text>
</comment>
<reference evidence="1 2" key="1">
    <citation type="journal article" date="2018" name="PLoS Genet.">
        <title>Population sequencing reveals clonal diversity and ancestral inbreeding in the grapevine cultivar Chardonnay.</title>
        <authorList>
            <person name="Roach M.J."/>
            <person name="Johnson D.L."/>
            <person name="Bohlmann J."/>
            <person name="van Vuuren H.J."/>
            <person name="Jones S.J."/>
            <person name="Pretorius I.S."/>
            <person name="Schmidt S.A."/>
            <person name="Borneman A.R."/>
        </authorList>
    </citation>
    <scope>NUCLEOTIDE SEQUENCE [LARGE SCALE GENOMIC DNA]</scope>
    <source>
        <strain evidence="2">cv. Chardonnay</strain>
        <tissue evidence="1">Leaf</tissue>
    </source>
</reference>
<dbReference type="AlphaFoldDB" id="A0A438FQQ7"/>
<protein>
    <submittedName>
        <fullName evidence="1">Uncharacterized protein</fullName>
    </submittedName>
</protein>
<accession>A0A438FQQ7</accession>
<dbReference type="Proteomes" id="UP000288805">
    <property type="component" value="Unassembled WGS sequence"/>
</dbReference>